<feature type="region of interest" description="Disordered" evidence="3">
    <location>
        <begin position="471"/>
        <end position="546"/>
    </location>
</feature>
<dbReference type="Proteomes" id="UP000887226">
    <property type="component" value="Unassembled WGS sequence"/>
</dbReference>
<feature type="compositionally biased region" description="Polar residues" evidence="3">
    <location>
        <begin position="1322"/>
        <end position="1332"/>
    </location>
</feature>
<evidence type="ECO:0000256" key="2">
    <source>
        <dbReference type="SAM" id="Coils"/>
    </source>
</evidence>
<feature type="compositionally biased region" description="Basic and acidic residues" evidence="3">
    <location>
        <begin position="62"/>
        <end position="75"/>
    </location>
</feature>
<feature type="region of interest" description="Disordered" evidence="3">
    <location>
        <begin position="203"/>
        <end position="255"/>
    </location>
</feature>
<keyword evidence="1 2" id="KW-0175">Coiled coil</keyword>
<feature type="compositionally biased region" description="Polar residues" evidence="3">
    <location>
        <begin position="769"/>
        <end position="794"/>
    </location>
</feature>
<reference evidence="5" key="1">
    <citation type="journal article" date="2021" name="IMA Fungus">
        <title>Genomic characterization of three marine fungi, including Emericellopsis atlantica sp. nov. with signatures of a generalist lifestyle and marine biomass degradation.</title>
        <authorList>
            <person name="Hagestad O.C."/>
            <person name="Hou L."/>
            <person name="Andersen J.H."/>
            <person name="Hansen E.H."/>
            <person name="Altermark B."/>
            <person name="Li C."/>
            <person name="Kuhnert E."/>
            <person name="Cox R.J."/>
            <person name="Crous P.W."/>
            <person name="Spatafora J.W."/>
            <person name="Lail K."/>
            <person name="Amirebrahimi M."/>
            <person name="Lipzen A."/>
            <person name="Pangilinan J."/>
            <person name="Andreopoulos W."/>
            <person name="Hayes R.D."/>
            <person name="Ng V."/>
            <person name="Grigoriev I.V."/>
            <person name="Jackson S.A."/>
            <person name="Sutton T.D.S."/>
            <person name="Dobson A.D.W."/>
            <person name="Rama T."/>
        </authorList>
    </citation>
    <scope>NUCLEOTIDE SEQUENCE</scope>
    <source>
        <strain evidence="5">TRa3180A</strain>
    </source>
</reference>
<feature type="compositionally biased region" description="Polar residues" evidence="3">
    <location>
        <begin position="508"/>
        <end position="542"/>
    </location>
</feature>
<dbReference type="PANTHER" id="PTHR32083">
    <property type="entry name" value="CILIA AND FLAGELLA-ASSOCIATED PROTEIN 58-RELATED"/>
    <property type="match status" value="1"/>
</dbReference>
<feature type="compositionally biased region" description="Polar residues" evidence="3">
    <location>
        <begin position="306"/>
        <end position="321"/>
    </location>
</feature>
<feature type="compositionally biased region" description="Basic and acidic residues" evidence="3">
    <location>
        <begin position="1277"/>
        <end position="1289"/>
    </location>
</feature>
<organism evidence="5 6">
    <name type="scientific">Calycina marina</name>
    <dbReference type="NCBI Taxonomy" id="1763456"/>
    <lineage>
        <taxon>Eukaryota</taxon>
        <taxon>Fungi</taxon>
        <taxon>Dikarya</taxon>
        <taxon>Ascomycota</taxon>
        <taxon>Pezizomycotina</taxon>
        <taxon>Leotiomycetes</taxon>
        <taxon>Helotiales</taxon>
        <taxon>Pezizellaceae</taxon>
        <taxon>Calycina</taxon>
    </lineage>
</organism>
<evidence type="ECO:0000256" key="1">
    <source>
        <dbReference type="ARBA" id="ARBA00023054"/>
    </source>
</evidence>
<protein>
    <recommendedName>
        <fullName evidence="7">Myosin class II heavy chain</fullName>
    </recommendedName>
</protein>
<feature type="region of interest" description="Disordered" evidence="3">
    <location>
        <begin position="660"/>
        <end position="686"/>
    </location>
</feature>
<feature type="compositionally biased region" description="Polar residues" evidence="3">
    <location>
        <begin position="2267"/>
        <end position="2299"/>
    </location>
</feature>
<feature type="region of interest" description="Disordered" evidence="3">
    <location>
        <begin position="592"/>
        <end position="626"/>
    </location>
</feature>
<feature type="compositionally biased region" description="Basic and acidic residues" evidence="3">
    <location>
        <begin position="834"/>
        <end position="843"/>
    </location>
</feature>
<feature type="compositionally biased region" description="Basic and acidic residues" evidence="3">
    <location>
        <begin position="243"/>
        <end position="254"/>
    </location>
</feature>
<feature type="region of interest" description="Disordered" evidence="3">
    <location>
        <begin position="1247"/>
        <end position="1289"/>
    </location>
</feature>
<feature type="compositionally biased region" description="Basic and acidic residues" evidence="3">
    <location>
        <begin position="1304"/>
        <end position="1321"/>
    </location>
</feature>
<feature type="coiled-coil region" evidence="2">
    <location>
        <begin position="1942"/>
        <end position="1969"/>
    </location>
</feature>
<feature type="compositionally biased region" description="Polar residues" evidence="3">
    <location>
        <begin position="601"/>
        <end position="614"/>
    </location>
</feature>
<feature type="region of interest" description="Disordered" evidence="3">
    <location>
        <begin position="1475"/>
        <end position="1510"/>
    </location>
</feature>
<evidence type="ECO:0000313" key="5">
    <source>
        <dbReference type="EMBL" id="KAG9240910.1"/>
    </source>
</evidence>
<dbReference type="GO" id="GO:0005856">
    <property type="term" value="C:cytoskeleton"/>
    <property type="evidence" value="ECO:0007669"/>
    <property type="project" value="TreeGrafter"/>
</dbReference>
<feature type="region of interest" description="Disordered" evidence="3">
    <location>
        <begin position="727"/>
        <end position="855"/>
    </location>
</feature>
<keyword evidence="6" id="KW-1185">Reference proteome</keyword>
<evidence type="ECO:0008006" key="7">
    <source>
        <dbReference type="Google" id="ProtNLM"/>
    </source>
</evidence>
<feature type="coiled-coil region" evidence="2">
    <location>
        <begin position="1650"/>
        <end position="1877"/>
    </location>
</feature>
<evidence type="ECO:0000256" key="4">
    <source>
        <dbReference type="SAM" id="SignalP"/>
    </source>
</evidence>
<accession>A0A9P7YWA0</accession>
<feature type="compositionally biased region" description="Polar residues" evidence="3">
    <location>
        <begin position="105"/>
        <end position="115"/>
    </location>
</feature>
<comment type="caution">
    <text evidence="5">The sequence shown here is derived from an EMBL/GenBank/DDBJ whole genome shotgun (WGS) entry which is preliminary data.</text>
</comment>
<feature type="region of interest" description="Disordered" evidence="3">
    <location>
        <begin position="2238"/>
        <end position="2355"/>
    </location>
</feature>
<keyword evidence="4" id="KW-0732">Signal</keyword>
<feature type="compositionally biased region" description="Polar residues" evidence="3">
    <location>
        <begin position="2238"/>
        <end position="2259"/>
    </location>
</feature>
<feature type="region of interest" description="Disordered" evidence="3">
    <location>
        <begin position="1131"/>
        <end position="1164"/>
    </location>
</feature>
<feature type="compositionally biased region" description="Low complexity" evidence="3">
    <location>
        <begin position="80"/>
        <end position="91"/>
    </location>
</feature>
<name>A0A9P7YWA0_9HELO</name>
<feature type="compositionally biased region" description="Basic and acidic residues" evidence="3">
    <location>
        <begin position="1136"/>
        <end position="1153"/>
    </location>
</feature>
<feature type="region of interest" description="Disordered" evidence="3">
    <location>
        <begin position="48"/>
        <end position="115"/>
    </location>
</feature>
<feature type="compositionally biased region" description="Polar residues" evidence="3">
    <location>
        <begin position="335"/>
        <end position="345"/>
    </location>
</feature>
<feature type="region of interest" description="Disordered" evidence="3">
    <location>
        <begin position="997"/>
        <end position="1119"/>
    </location>
</feature>
<dbReference type="OrthoDB" id="1293114at2759"/>
<feature type="compositionally biased region" description="Basic and acidic residues" evidence="3">
    <location>
        <begin position="1496"/>
        <end position="1510"/>
    </location>
</feature>
<feature type="signal peptide" evidence="4">
    <location>
        <begin position="1"/>
        <end position="22"/>
    </location>
</feature>
<feature type="compositionally biased region" description="Basic and acidic residues" evidence="3">
    <location>
        <begin position="1007"/>
        <end position="1040"/>
    </location>
</feature>
<gene>
    <name evidence="5" type="ORF">BJ878DRAFT_578671</name>
</gene>
<feature type="region of interest" description="Disordered" evidence="3">
    <location>
        <begin position="1176"/>
        <end position="1195"/>
    </location>
</feature>
<sequence length="2355" mass="259646">MHHVVTTKTVFDLLAFCSLVLHWEKLAHVSQYRANTADDFSIVCQRAKTSSQVSTPPPAASAEDRSETIQPRREPGSPAFSSSSTFDGGSSPVLPPLPAPRHNGRTLSILTPPRTDSSRYFTASWGSPYEEPISSRPHPRIHRHRLSSEVSEDSPIRHLDFHTPYLRPAPIFTRSQTDPDFVSQDGLISAAVLANRARRPPRGLTEDWIRQHTGGESAENNAWLSDDPGDSEHSSMSGSVSGEGKDWLSQEADQRTPTLKRFLETRDKLRDVFAINPRRNSTATLKQADFSDPAHPDMSTAEDEAVNSSIMGNENSTPDNESASKELPEWRAAALSNSNSNQVSESPDPGPPRLKKKVPWKGKNILVLLPRDDSRSHKGKAPTPLTDKDIETMLADWEQKGHNTAGFDLGHETISGAEDGPGQSRSIWPETNDIIQERGQWNFRVSIPDRREWDAYVQELSEAKLRALGVSFGDEDPPGSSPVPSAISRRTSMQHPALPFSPPVPTGSAMSITQGQNSYFQPSMSGPDLSASQSSNTGSIPSPASMHAHIQSKFNPRQSVSFARGDHAFGSPFQYPQQQSPVVWSPQQMLYQQGGARGGSPSLQNLSSIASPSSPYLPEGHFPQGDVAGQMQHRQQMLQNQLHQQQQLQLGARSSPRLQELTEADEGTTSKSPSKTPEAKQYHTQSNSLQKEIENADYHLEEQFQRQLEHEDYSPHSDKVKDDANLDQLTSHAPNPSLLGGMSNSRCAPGNDISSGPLLHHPQPHTRGHSLSQNPFQDNDDNSSAFESSSNFMKGQNFPDIETNPSNLGTPIPDASSFGRDQATSNASAWAHSGPDHTEDSAKPRRPGHSSKPSMSILNVDAKEFKFDPTKAFSASSFEFGGNSFQPALAANSVFGNTPPISSTSSHISHPSMGSGKGKINVAAPIFTPGQSEFNFSASGPTFRPDAPTFNPSFNSNFASSVGSASSGSEGPKSSSIFGGIELSALGISKPNKKNAAIPIIRPDSGNSRKDEDDLVQGKDGRLAQGEGRIKRAYDIKDDGDSVPLFASIPMDETSVEQLPPEDLPTVNNAADKENSATFSNGRADTPGVPSKSHSRNATAQSIKQSEDESVPPADQVTLKRYKSGLPGYGFYEPSEAEKTAPIEEMKPEPVEKQHKKNSLSATAKPFELRPGAFTFKLGEPEDRAVSPEDPAVPLDDVSSVSPLIAEFEVACSVEALPEPTRVLAPVAKPKLGGLAASRWARSPTLPAAQASPDVLSKEELSAFQASLPGPESSPTHTRERALTPDREPTFEEIDAVMRHLNEVERDTRPAPQKDPHRDQDNPTWHQTSPTRLVQAPDLDHSSPIRLRPQNLMRSDAPSPTPSKFRALPGETRIFSRIHDEPFFAESPAVLHTASPLHHMGELGELGESEADSDWDNVISDGEAEKLQPRARFFDSRVNDLVGGLLEQRLDPLERALDTIQMSIETMATRAPFTRRNRRSFSGALSDADDEDDDLNEPRRSMSPRRDKKMDKMKAIVIEALAVHQSQYQTAFSQPESPLPDSRNVLSAHEEMKAKFGQSMRLDIREQDLRKIVEEVVQARMPSPKPEESALSKSDIRSILDEAMQNSRPVAKEIDESVLLKDDLRNILEDVMEKRAPSPPVVDKAAIQSAADAQARITQLESKLQLVEASVEQEVQQRRAVEDRLSENQRLLRISTEEEMRLREAIDTTDAKVKQAEDQRAKTSMRIALMDANQDTVQKSHLDLTNKLSMAESELRGAQQQAHHWQMEAERALEAARRHSEDAEQANETNKDMRRTIDSLRTQMEESIRVREGMRGMLTGLQEDMAQAARKIAQDNAQRAKKEAELVARQEVLDARLQAEARTRERLELEIERLEGGEREGIRAVSESKRLEQLVLELRQESHITQKETMRYQREFEEARESGLGEVQRTRNYMQIEIDTANNQVNMVRDDLEGQIIRLRNEIDQVRLDSDTTREKHEMLLESAELAGKTVGDELRSKHADEVEDIQTKHDREINNIMEDAQRQEQHLLERLSLTSSKTEHLQDRVSHLEEKLEIAKSAANAAVAAAMGARKNSVAYAGPVPQAIGGSELPEKISPQALRESIMVLQEQLQNREQNIEKLEATVTSLDPDSGNKIQKRDDEIMWLRELLAVRKSDLKDVVAALETGNYDPERVKDAAIRLRANLQMEEQERERAMNGGSAINLPNIAASLRVAASPRVAQAVGPLAAAWGNWRKGRTESSLSEASGSTPSRTNSPSGSFLTGLLTPPASQVHTPPVGNVTSGQRFSSAQLANRPRTMTSRGREKQPMRGSPRKSLYAAAPPSTPPMMRKSSYDTDAQAEDFDAGFYDDNGSAVED</sequence>
<feature type="chain" id="PRO_5040172263" description="Myosin class II heavy chain" evidence="4">
    <location>
        <begin position="23"/>
        <end position="2355"/>
    </location>
</feature>
<feature type="region of interest" description="Disordered" evidence="3">
    <location>
        <begin position="1304"/>
        <end position="1367"/>
    </location>
</feature>
<proteinExistence type="predicted"/>
<dbReference type="PANTHER" id="PTHR32083:SF0">
    <property type="entry name" value="CILIA AND FLAGELLA-ASSOCIATED PROTEIN 58"/>
    <property type="match status" value="1"/>
</dbReference>
<evidence type="ECO:0000256" key="3">
    <source>
        <dbReference type="SAM" id="MobiDB-lite"/>
    </source>
</evidence>
<evidence type="ECO:0000313" key="6">
    <source>
        <dbReference type="Proteomes" id="UP000887226"/>
    </source>
</evidence>
<dbReference type="EMBL" id="MU254312">
    <property type="protein sequence ID" value="KAG9240910.1"/>
    <property type="molecule type" value="Genomic_DNA"/>
</dbReference>
<feature type="region of interest" description="Disordered" evidence="3">
    <location>
        <begin position="283"/>
        <end position="357"/>
    </location>
</feature>